<comment type="caution">
    <text evidence="2">The sequence shown here is derived from an EMBL/GenBank/DDBJ whole genome shotgun (WGS) entry which is preliminary data.</text>
</comment>
<dbReference type="Pfam" id="PF08241">
    <property type="entry name" value="Methyltransf_11"/>
    <property type="match status" value="1"/>
</dbReference>
<evidence type="ECO:0000313" key="2">
    <source>
        <dbReference type="EMBL" id="ELY25010.1"/>
    </source>
</evidence>
<dbReference type="GO" id="GO:0008757">
    <property type="term" value="F:S-adenosylmethionine-dependent methyltransferase activity"/>
    <property type="evidence" value="ECO:0007669"/>
    <property type="project" value="InterPro"/>
</dbReference>
<proteinExistence type="predicted"/>
<gene>
    <name evidence="2" type="ORF">C498_17558</name>
</gene>
<reference evidence="2 3" key="2">
    <citation type="journal article" date="2014" name="PLoS Genet.">
        <title>Phylogenetically driven sequencing of extremely halophilic archaea reveals strategies for static and dynamic osmo-response.</title>
        <authorList>
            <person name="Becker E.A."/>
            <person name="Seitzer P.M."/>
            <person name="Tritt A."/>
            <person name="Larsen D."/>
            <person name="Krusor M."/>
            <person name="Yao A.I."/>
            <person name="Wu D."/>
            <person name="Madern D."/>
            <person name="Eisen J.A."/>
            <person name="Darling A.E."/>
            <person name="Facciotti M.T."/>
        </authorList>
    </citation>
    <scope>NUCLEOTIDE SEQUENCE [LARGE SCALE GENOMIC DNA]</scope>
    <source>
        <strain evidence="3">ATCC 29605 / DSM 3757 / JCM 8879 / NBRC 14742 / NCIMB 2012 / VKM B-1768 / DS2</strain>
    </source>
</reference>
<dbReference type="PANTHER" id="PTHR43591:SF24">
    <property type="entry name" value="2-METHOXY-6-POLYPRENYL-1,4-BENZOQUINOL METHYLASE, MITOCHONDRIAL"/>
    <property type="match status" value="1"/>
</dbReference>
<keyword evidence="2" id="KW-0808">Transferase</keyword>
<dbReference type="AlphaFoldDB" id="L9UJG9"/>
<dbReference type="PATRIC" id="fig|309800.29.peg.3410"/>
<dbReference type="InterPro" id="IPR029063">
    <property type="entry name" value="SAM-dependent_MTases_sf"/>
</dbReference>
<dbReference type="InterPro" id="IPR013216">
    <property type="entry name" value="Methyltransf_11"/>
</dbReference>
<dbReference type="CDD" id="cd02440">
    <property type="entry name" value="AdoMet_MTases"/>
    <property type="match status" value="1"/>
</dbReference>
<evidence type="ECO:0000313" key="3">
    <source>
        <dbReference type="Proteomes" id="UP000011532"/>
    </source>
</evidence>
<sequence length="213" mass="22889">MAELGPPRARTFPGGAVASAMHGAGDVRFFDRFAPVYDLVMPPADPGALETALDRADRDVERVVDIGGGSGRATLALDVPERIVLDRSAGMLRRARGRGLDCVRGDARKLPFADDSLDAVTVVDAFHHMPNQRGVAEEVFRVLAPGGVFAVNEFDPETLLGRGLVAAERVVGFGSAFATPDELVRFLERVGFEAAVVERGFEYTVVGKKRESH</sequence>
<dbReference type="SUPFAM" id="SSF53335">
    <property type="entry name" value="S-adenosyl-L-methionine-dependent methyltransferases"/>
    <property type="match status" value="1"/>
</dbReference>
<evidence type="ECO:0000259" key="1">
    <source>
        <dbReference type="Pfam" id="PF08241"/>
    </source>
</evidence>
<dbReference type="Proteomes" id="UP000011532">
    <property type="component" value="Unassembled WGS sequence"/>
</dbReference>
<accession>L9UJG9</accession>
<organism evidence="2 3">
    <name type="scientific">Haloferax volcanii (strain ATCC 29605 / DSM 3757 / JCM 8879 / NBRC 14742 / NCIMB 2012 / VKM B-1768 / DS2)</name>
    <name type="common">Halobacterium volcanii</name>
    <dbReference type="NCBI Taxonomy" id="309800"/>
    <lineage>
        <taxon>Archaea</taxon>
        <taxon>Methanobacteriati</taxon>
        <taxon>Methanobacteriota</taxon>
        <taxon>Stenosarchaea group</taxon>
        <taxon>Halobacteria</taxon>
        <taxon>Halobacteriales</taxon>
        <taxon>Haloferacaceae</taxon>
        <taxon>Haloferax</taxon>
    </lineage>
</organism>
<reference evidence="3" key="1">
    <citation type="submission" date="2012-11" db="EMBL/GenBank/DDBJ databases">
        <authorList>
            <person name="Becker E.A."/>
            <person name="Seitzer P."/>
            <person name="Tritt A."/>
            <person name="Larsen D."/>
            <person name="Yao A."/>
            <person name="Wu D."/>
            <person name="Darling A."/>
            <person name="Eisen J.A."/>
            <person name="Facciotti M.T."/>
        </authorList>
    </citation>
    <scope>NUCLEOTIDE SEQUENCE [LARGE SCALE GENOMIC DNA]</scope>
    <source>
        <strain evidence="3">ATCC 29605 / DSM 3757 / JCM 8879 / NBRC 14742 / NCIMB 2012 / VKM B-1768 / DS2</strain>
    </source>
</reference>
<protein>
    <submittedName>
        <fullName evidence="2">Methyl transferase-like protein</fullName>
    </submittedName>
</protein>
<dbReference type="PANTHER" id="PTHR43591">
    <property type="entry name" value="METHYLTRANSFERASE"/>
    <property type="match status" value="1"/>
</dbReference>
<dbReference type="Gene3D" id="3.40.50.150">
    <property type="entry name" value="Vaccinia Virus protein VP39"/>
    <property type="match status" value="1"/>
</dbReference>
<feature type="domain" description="Methyltransferase type 11" evidence="1">
    <location>
        <begin position="64"/>
        <end position="150"/>
    </location>
</feature>
<dbReference type="EMBL" id="AOHU01000103">
    <property type="protein sequence ID" value="ELY25010.1"/>
    <property type="molecule type" value="Genomic_DNA"/>
</dbReference>
<name>L9UJG9_HALVD</name>